<accession>A0A246JUN9</accession>
<dbReference type="AlphaFoldDB" id="A0A246JUN9"/>
<dbReference type="InterPro" id="IPR009057">
    <property type="entry name" value="Homeodomain-like_sf"/>
</dbReference>
<dbReference type="SUPFAM" id="SSF46689">
    <property type="entry name" value="Homeodomain-like"/>
    <property type="match status" value="1"/>
</dbReference>
<keyword evidence="8" id="KW-1185">Reference proteome</keyword>
<dbReference type="Gene3D" id="1.10.10.60">
    <property type="entry name" value="Homeodomain-like"/>
    <property type="match status" value="1"/>
</dbReference>
<dbReference type="InterPro" id="IPR001647">
    <property type="entry name" value="HTH_TetR"/>
</dbReference>
<keyword evidence="1" id="KW-0805">Transcription regulation</keyword>
<dbReference type="PANTHER" id="PTHR30055">
    <property type="entry name" value="HTH-TYPE TRANSCRIPTIONAL REGULATOR RUTR"/>
    <property type="match status" value="1"/>
</dbReference>
<proteinExistence type="predicted"/>
<dbReference type="GO" id="GO:0003700">
    <property type="term" value="F:DNA-binding transcription factor activity"/>
    <property type="evidence" value="ECO:0007669"/>
    <property type="project" value="TreeGrafter"/>
</dbReference>
<dbReference type="RefSeq" id="WP_088440646.1">
    <property type="nucleotide sequence ID" value="NZ_BMMC01000014.1"/>
</dbReference>
<evidence type="ECO:0000256" key="2">
    <source>
        <dbReference type="ARBA" id="ARBA00023125"/>
    </source>
</evidence>
<dbReference type="PROSITE" id="PS50977">
    <property type="entry name" value="HTH_TETR_2"/>
    <property type="match status" value="1"/>
</dbReference>
<feature type="compositionally biased region" description="Basic and acidic residues" evidence="5">
    <location>
        <begin position="1"/>
        <end position="15"/>
    </location>
</feature>
<dbReference type="GO" id="GO:0000976">
    <property type="term" value="F:transcription cis-regulatory region binding"/>
    <property type="evidence" value="ECO:0007669"/>
    <property type="project" value="TreeGrafter"/>
</dbReference>
<dbReference type="InterPro" id="IPR011075">
    <property type="entry name" value="TetR_C"/>
</dbReference>
<dbReference type="InterPro" id="IPR050109">
    <property type="entry name" value="HTH-type_TetR-like_transc_reg"/>
</dbReference>
<dbReference type="Pfam" id="PF19352">
    <property type="entry name" value="TetR_C_38"/>
    <property type="match status" value="1"/>
</dbReference>
<dbReference type="Gene3D" id="1.10.357.10">
    <property type="entry name" value="Tetracycline Repressor, domain 2"/>
    <property type="match status" value="1"/>
</dbReference>
<evidence type="ECO:0000256" key="1">
    <source>
        <dbReference type="ARBA" id="ARBA00023015"/>
    </source>
</evidence>
<dbReference type="Pfam" id="PF00440">
    <property type="entry name" value="TetR_N"/>
    <property type="match status" value="1"/>
</dbReference>
<organism evidence="7 8">
    <name type="scientific">Sphingopyxis bauzanensis</name>
    <dbReference type="NCBI Taxonomy" id="651663"/>
    <lineage>
        <taxon>Bacteria</taxon>
        <taxon>Pseudomonadati</taxon>
        <taxon>Pseudomonadota</taxon>
        <taxon>Alphaproteobacteria</taxon>
        <taxon>Sphingomonadales</taxon>
        <taxon>Sphingomonadaceae</taxon>
        <taxon>Sphingopyxis</taxon>
    </lineage>
</organism>
<name>A0A246JUN9_9SPHN</name>
<evidence type="ECO:0000259" key="6">
    <source>
        <dbReference type="PROSITE" id="PS50977"/>
    </source>
</evidence>
<keyword evidence="3" id="KW-0804">Transcription</keyword>
<dbReference type="EMBL" id="NISK01000002">
    <property type="protein sequence ID" value="OWQ96790.1"/>
    <property type="molecule type" value="Genomic_DNA"/>
</dbReference>
<feature type="region of interest" description="Disordered" evidence="5">
    <location>
        <begin position="1"/>
        <end position="30"/>
    </location>
</feature>
<gene>
    <name evidence="7" type="ORF">CDQ92_06600</name>
</gene>
<dbReference type="PANTHER" id="PTHR30055:SF234">
    <property type="entry name" value="HTH-TYPE TRANSCRIPTIONAL REGULATOR BETI"/>
    <property type="match status" value="1"/>
</dbReference>
<feature type="DNA-binding region" description="H-T-H motif" evidence="4">
    <location>
        <begin position="56"/>
        <end position="75"/>
    </location>
</feature>
<dbReference type="OrthoDB" id="4265761at2"/>
<dbReference type="Proteomes" id="UP000197361">
    <property type="component" value="Unassembled WGS sequence"/>
</dbReference>
<reference evidence="7 8" key="1">
    <citation type="journal article" date="2010" name="Int. J. Syst. Evol. Microbiol.">
        <title>Sphingopyxis bauzanensis sp. nov., a psychrophilic bacterium isolated from soil.</title>
        <authorList>
            <person name="Zhang D.C."/>
            <person name="Liu H.C."/>
            <person name="Xin Y.H."/>
            <person name="Zhou Y.G."/>
            <person name="Schinner F."/>
            <person name="Margesin R."/>
        </authorList>
    </citation>
    <scope>NUCLEOTIDE SEQUENCE [LARGE SCALE GENOMIC DNA]</scope>
    <source>
        <strain evidence="7 8">DSM 22271</strain>
    </source>
</reference>
<evidence type="ECO:0000256" key="4">
    <source>
        <dbReference type="PROSITE-ProRule" id="PRU00335"/>
    </source>
</evidence>
<comment type="caution">
    <text evidence="7">The sequence shown here is derived from an EMBL/GenBank/DDBJ whole genome shotgun (WGS) entry which is preliminary data.</text>
</comment>
<evidence type="ECO:0000256" key="5">
    <source>
        <dbReference type="SAM" id="MobiDB-lite"/>
    </source>
</evidence>
<evidence type="ECO:0000313" key="8">
    <source>
        <dbReference type="Proteomes" id="UP000197361"/>
    </source>
</evidence>
<evidence type="ECO:0000256" key="3">
    <source>
        <dbReference type="ARBA" id="ARBA00023163"/>
    </source>
</evidence>
<sequence length="226" mass="25204">MSSEALTEKKPRKPDGVPVRRANAARSKRAKSEITRSRLCAAAARLIEQKSLRMITVSELTTLAGVAPSTFYIYFADVDEVVLALLEEATAEMPDLGAYARGITLERLETSVRELVHEYLAFWDKYYALLRIRNLAADEGEARFRDARGKMLGPLLFALAEKIEEMRGEDLSARTPPLAIASVVSGSMERLASFIRFRHASPDMSRKRLIDAEVFLICQLLGKGKV</sequence>
<evidence type="ECO:0000313" key="7">
    <source>
        <dbReference type="EMBL" id="OWQ96790.1"/>
    </source>
</evidence>
<feature type="domain" description="HTH tetR-type" evidence="6">
    <location>
        <begin position="33"/>
        <end position="93"/>
    </location>
</feature>
<protein>
    <recommendedName>
        <fullName evidence="6">HTH tetR-type domain-containing protein</fullName>
    </recommendedName>
</protein>
<keyword evidence="2 4" id="KW-0238">DNA-binding</keyword>